<feature type="compositionally biased region" description="Polar residues" evidence="1">
    <location>
        <begin position="1"/>
        <end position="11"/>
    </location>
</feature>
<feature type="transmembrane region" description="Helical" evidence="2">
    <location>
        <begin position="264"/>
        <end position="286"/>
    </location>
</feature>
<feature type="region of interest" description="Disordered" evidence="1">
    <location>
        <begin position="138"/>
        <end position="171"/>
    </location>
</feature>
<feature type="compositionally biased region" description="Low complexity" evidence="1">
    <location>
        <begin position="155"/>
        <end position="168"/>
    </location>
</feature>
<evidence type="ECO:0000313" key="3">
    <source>
        <dbReference type="EMBL" id="CEL56674.1"/>
    </source>
</evidence>
<evidence type="ECO:0000256" key="2">
    <source>
        <dbReference type="SAM" id="Phobius"/>
    </source>
</evidence>
<feature type="transmembrane region" description="Helical" evidence="2">
    <location>
        <begin position="336"/>
        <end position="354"/>
    </location>
</feature>
<keyword evidence="2" id="KW-1133">Transmembrane helix</keyword>
<feature type="transmembrane region" description="Helical" evidence="2">
    <location>
        <begin position="306"/>
        <end position="324"/>
    </location>
</feature>
<organism evidence="3 4">
    <name type="scientific">Thanatephorus cucumeris (strain AG1-IB / isolate 7/3/14)</name>
    <name type="common">Lettuce bottom rot fungus</name>
    <name type="synonym">Rhizoctonia solani</name>
    <dbReference type="NCBI Taxonomy" id="1108050"/>
    <lineage>
        <taxon>Eukaryota</taxon>
        <taxon>Fungi</taxon>
        <taxon>Dikarya</taxon>
        <taxon>Basidiomycota</taxon>
        <taxon>Agaricomycotina</taxon>
        <taxon>Agaricomycetes</taxon>
        <taxon>Cantharellales</taxon>
        <taxon>Ceratobasidiaceae</taxon>
        <taxon>Rhizoctonia</taxon>
        <taxon>Rhizoctonia solani AG-1</taxon>
    </lineage>
</organism>
<gene>
    <name evidence="3" type="ORF">RSOLAG1IB_08000</name>
</gene>
<feature type="compositionally biased region" description="Polar residues" evidence="1">
    <location>
        <begin position="44"/>
        <end position="53"/>
    </location>
</feature>
<name>A0A0B7FIB9_THACB</name>
<accession>A0A0B7FIB9</accession>
<dbReference type="AlphaFoldDB" id="A0A0B7FIB9"/>
<dbReference type="Proteomes" id="UP000059188">
    <property type="component" value="Unassembled WGS sequence"/>
</dbReference>
<protein>
    <recommendedName>
        <fullName evidence="5">Transmembrane protein</fullName>
    </recommendedName>
</protein>
<reference evidence="3 4" key="1">
    <citation type="submission" date="2014-11" db="EMBL/GenBank/DDBJ databases">
        <authorList>
            <person name="Wibberg Daniel"/>
        </authorList>
    </citation>
    <scope>NUCLEOTIDE SEQUENCE [LARGE SCALE GENOMIC DNA]</scope>
    <source>
        <strain evidence="3">Rhizoctonia solani AG1-IB 7/3/14</strain>
    </source>
</reference>
<dbReference type="OrthoDB" id="3191003at2759"/>
<dbReference type="EMBL" id="LN679123">
    <property type="protein sequence ID" value="CEL56674.1"/>
    <property type="molecule type" value="Genomic_DNA"/>
</dbReference>
<keyword evidence="4" id="KW-1185">Reference proteome</keyword>
<proteinExistence type="predicted"/>
<feature type="region of interest" description="Disordered" evidence="1">
    <location>
        <begin position="1"/>
        <end position="53"/>
    </location>
</feature>
<feature type="compositionally biased region" description="Low complexity" evidence="1">
    <location>
        <begin position="24"/>
        <end position="43"/>
    </location>
</feature>
<evidence type="ECO:0000256" key="1">
    <source>
        <dbReference type="SAM" id="MobiDB-lite"/>
    </source>
</evidence>
<sequence>MSGTMSNSYISIDSHMRSLPEHMSQSSSRSSRSFLTSSSSSSRKQVTWGQPTKVKTQAFPAARRKVHSTLDYLKDRLQQVESERNIGALFKRRQTRDYRPLQGILKLPTARFPEDQADSYFDWTEFHDEPIVCVANRITPPPLDTPSDITEETPTESMTSTPPESISPCDSWDTDSEYWSDQWDETPKLPNEWTPPLDYLIESSPEVKSLSDTTKPVQILHQPVEAIQTPTEFIEELASSLQYWLIVCSLGLMAFLFLALWTTLLIACGAMVASVFPVALAAYGFILLFTRTKCSVEWFLMTTLKIWGGLTLATGLALAIIVDYIGDTIFASCKKLVATLPTIVLLSTLSIALFPELPGNNDYSNVLTNTTRYTM</sequence>
<keyword evidence="2" id="KW-0812">Transmembrane</keyword>
<feature type="transmembrane region" description="Helical" evidence="2">
    <location>
        <begin position="241"/>
        <end position="259"/>
    </location>
</feature>
<evidence type="ECO:0008006" key="5">
    <source>
        <dbReference type="Google" id="ProtNLM"/>
    </source>
</evidence>
<evidence type="ECO:0000313" key="4">
    <source>
        <dbReference type="Proteomes" id="UP000059188"/>
    </source>
</evidence>
<keyword evidence="2" id="KW-0472">Membrane</keyword>